<dbReference type="GO" id="GO:0016471">
    <property type="term" value="C:vacuolar proton-transporting V-type ATPase complex"/>
    <property type="evidence" value="ECO:0007669"/>
    <property type="project" value="TreeGrafter"/>
</dbReference>
<dbReference type="GO" id="GO:0033179">
    <property type="term" value="C:proton-transporting V-type ATPase, V0 domain"/>
    <property type="evidence" value="ECO:0007669"/>
    <property type="project" value="InterPro"/>
</dbReference>
<feature type="transmembrane region" description="Helical" evidence="8">
    <location>
        <begin position="407"/>
        <end position="427"/>
    </location>
</feature>
<dbReference type="GO" id="GO:0046961">
    <property type="term" value="F:proton-transporting ATPase activity, rotational mechanism"/>
    <property type="evidence" value="ECO:0007669"/>
    <property type="project" value="InterPro"/>
</dbReference>
<keyword evidence="10" id="KW-1185">Reference proteome</keyword>
<dbReference type="InterPro" id="IPR002490">
    <property type="entry name" value="V-ATPase_116kDa_su"/>
</dbReference>
<feature type="transmembrane region" description="Helical" evidence="8">
    <location>
        <begin position="494"/>
        <end position="518"/>
    </location>
</feature>
<name>A0A413RCY3_9FIRM</name>
<dbReference type="PANTHER" id="PTHR11629">
    <property type="entry name" value="VACUOLAR PROTON ATPASES"/>
    <property type="match status" value="1"/>
</dbReference>
<evidence type="ECO:0000313" key="9">
    <source>
        <dbReference type="EMBL" id="RHA20687.1"/>
    </source>
</evidence>
<dbReference type="Proteomes" id="UP000284779">
    <property type="component" value="Unassembled WGS sequence"/>
</dbReference>
<sequence>MAVLKMCKINICAMKKDRKKILELLQLKGCLEVHEEVKEDKVFEKVNTATQISLYERQAALTDNALEILEAYIPEEKSMLSSLEGKKVISSDDYYEIVNKRNEINGLVNDIIEQKKSIDEKESGKQKCLDEIQALQPWLELDVPMNFQGTKNTGFMVGVISGSYTEQDLIRKIESLKEFPKSLYMQIVSADKYQTYVTVSYMKHDLEQVEKALRQLDFSKPPIMVHHIPTASVTKREDRIKEYNLDIENIKAQMEREADYRFEFKKIRDYYKTRADKYKVVGKLLQSKHTFFVTGYMPEKQVEALKEELETKFNVAIDVEQPTEKENVPVLLTNGKVQGAVEGVVTSFGFPNKMEIDPTAITAFFYYFLFGIMLSDAAYGFLMFIGCFIVLKKFPNMEGTMAKTLRMFMYCGISTLLWGILFGGYFGDAITVIGKTFFEVNIGIPALWFEPIKQPMKMLIYCLCFGIVHLFTGLGIKGYMMLKQKDVMSFVCDVVLWYVFLIGLILMLIPTSIFASLAGSTIVFPAWLSMLSKIMTIGGMVGILLMAGRRAKNPVKRLLLGAYSLYDTTSWLSDLLSYSRLLALGLATGVIAQVINTMAAMMGKSIVGVIFFIVVFLIGHTFNMAINLLGAYVHTNRLQFVEFFGKFYEGGGREFKPFKADTKYVKVKEN</sequence>
<feature type="transmembrane region" description="Helical" evidence="8">
    <location>
        <begin position="458"/>
        <end position="482"/>
    </location>
</feature>
<evidence type="ECO:0000256" key="6">
    <source>
        <dbReference type="ARBA" id="ARBA00023065"/>
    </source>
</evidence>
<keyword evidence="7 8" id="KW-0472">Membrane</keyword>
<dbReference type="Gene3D" id="3.30.70.2750">
    <property type="match status" value="1"/>
</dbReference>
<accession>A0A413RCY3</accession>
<dbReference type="Gene3D" id="3.30.70.2170">
    <property type="match status" value="1"/>
</dbReference>
<dbReference type="Pfam" id="PF01496">
    <property type="entry name" value="V_ATPase_I"/>
    <property type="match status" value="2"/>
</dbReference>
<dbReference type="EMBL" id="QSFD01000001">
    <property type="protein sequence ID" value="RHA20687.1"/>
    <property type="molecule type" value="Genomic_DNA"/>
</dbReference>
<keyword evidence="5 8" id="KW-1133">Transmembrane helix</keyword>
<keyword evidence="4 8" id="KW-0812">Transmembrane</keyword>
<dbReference type="RefSeq" id="WP_117969228.1">
    <property type="nucleotide sequence ID" value="NZ_QSFD01000001.1"/>
</dbReference>
<dbReference type="Gene3D" id="1.20.1460.20">
    <property type="match status" value="1"/>
</dbReference>
<feature type="transmembrane region" description="Helical" evidence="8">
    <location>
        <begin position="364"/>
        <end position="391"/>
    </location>
</feature>
<comment type="caution">
    <text evidence="9">The sequence shown here is derived from an EMBL/GenBank/DDBJ whole genome shotgun (WGS) entry which is preliminary data.</text>
</comment>
<evidence type="ECO:0000313" key="10">
    <source>
        <dbReference type="Proteomes" id="UP000284779"/>
    </source>
</evidence>
<dbReference type="AlphaFoldDB" id="A0A413RCY3"/>
<evidence type="ECO:0000256" key="7">
    <source>
        <dbReference type="ARBA" id="ARBA00023136"/>
    </source>
</evidence>
<feature type="transmembrane region" description="Helical" evidence="8">
    <location>
        <begin position="606"/>
        <end position="629"/>
    </location>
</feature>
<protein>
    <submittedName>
        <fullName evidence="9">V-type ATP synthase subunit I</fullName>
    </submittedName>
</protein>
<evidence type="ECO:0000256" key="3">
    <source>
        <dbReference type="ARBA" id="ARBA00022448"/>
    </source>
</evidence>
<feature type="transmembrane region" description="Helical" evidence="8">
    <location>
        <begin position="581"/>
        <end position="600"/>
    </location>
</feature>
<organism evidence="9 10">
    <name type="scientific">Eubacterium ventriosum</name>
    <dbReference type="NCBI Taxonomy" id="39496"/>
    <lineage>
        <taxon>Bacteria</taxon>
        <taxon>Bacillati</taxon>
        <taxon>Bacillota</taxon>
        <taxon>Clostridia</taxon>
        <taxon>Eubacteriales</taxon>
        <taxon>Eubacteriaceae</taxon>
        <taxon>Eubacterium</taxon>
    </lineage>
</organism>
<evidence type="ECO:0000256" key="1">
    <source>
        <dbReference type="ARBA" id="ARBA00004141"/>
    </source>
</evidence>
<dbReference type="GO" id="GO:0007035">
    <property type="term" value="P:vacuolar acidification"/>
    <property type="evidence" value="ECO:0007669"/>
    <property type="project" value="TreeGrafter"/>
</dbReference>
<reference evidence="9 10" key="1">
    <citation type="submission" date="2018-08" db="EMBL/GenBank/DDBJ databases">
        <title>A genome reference for cultivated species of the human gut microbiota.</title>
        <authorList>
            <person name="Zou Y."/>
            <person name="Xue W."/>
            <person name="Luo G."/>
        </authorList>
    </citation>
    <scope>NUCLEOTIDE SEQUENCE [LARGE SCALE GENOMIC DNA]</scope>
    <source>
        <strain evidence="9 10">AM44-11BH</strain>
    </source>
</reference>
<keyword evidence="6" id="KW-0406">Ion transport</keyword>
<comment type="subcellular location">
    <subcellularLocation>
        <location evidence="1">Membrane</location>
        <topology evidence="1">Multi-pass membrane protein</topology>
    </subcellularLocation>
</comment>
<dbReference type="GO" id="GO:0051117">
    <property type="term" value="F:ATPase binding"/>
    <property type="evidence" value="ECO:0007669"/>
    <property type="project" value="TreeGrafter"/>
</dbReference>
<dbReference type="PANTHER" id="PTHR11629:SF63">
    <property type="entry name" value="V-TYPE PROTON ATPASE SUBUNIT A"/>
    <property type="match status" value="1"/>
</dbReference>
<gene>
    <name evidence="9" type="ORF">DW944_00525</name>
</gene>
<feature type="transmembrane region" description="Helical" evidence="8">
    <location>
        <begin position="524"/>
        <end position="547"/>
    </location>
</feature>
<evidence type="ECO:0000256" key="4">
    <source>
        <dbReference type="ARBA" id="ARBA00022692"/>
    </source>
</evidence>
<proteinExistence type="inferred from homology"/>
<evidence type="ECO:0000256" key="8">
    <source>
        <dbReference type="SAM" id="Phobius"/>
    </source>
</evidence>
<evidence type="ECO:0000256" key="2">
    <source>
        <dbReference type="ARBA" id="ARBA00009904"/>
    </source>
</evidence>
<evidence type="ECO:0000256" key="5">
    <source>
        <dbReference type="ARBA" id="ARBA00022989"/>
    </source>
</evidence>
<comment type="similarity">
    <text evidence="2">Belongs to the V-ATPase 116 kDa subunit family.</text>
</comment>
<keyword evidence="3" id="KW-0813">Transport</keyword>